<evidence type="ECO:0000313" key="9">
    <source>
        <dbReference type="Proteomes" id="UP000178851"/>
    </source>
</evidence>
<dbReference type="InterPro" id="IPR014726">
    <property type="entry name" value="Ribosomal_uL2_dom3"/>
</dbReference>
<reference evidence="8 9" key="1">
    <citation type="journal article" date="2016" name="Nat. Commun.">
        <title>Thousands of microbial genomes shed light on interconnected biogeochemical processes in an aquifer system.</title>
        <authorList>
            <person name="Anantharaman K."/>
            <person name="Brown C.T."/>
            <person name="Hug L.A."/>
            <person name="Sharon I."/>
            <person name="Castelle C.J."/>
            <person name="Probst A.J."/>
            <person name="Thomas B.C."/>
            <person name="Singh A."/>
            <person name="Wilkins M.J."/>
            <person name="Karaoz U."/>
            <person name="Brodie E.L."/>
            <person name="Williams K.H."/>
            <person name="Hubbard S.S."/>
            <person name="Banfield J.F."/>
        </authorList>
    </citation>
    <scope>NUCLEOTIDE SEQUENCE [LARGE SCALE GENOMIC DNA]</scope>
</reference>
<dbReference type="InterPro" id="IPR008991">
    <property type="entry name" value="Translation_prot_SH3-like_sf"/>
</dbReference>
<dbReference type="SUPFAM" id="SSF50249">
    <property type="entry name" value="Nucleic acid-binding proteins"/>
    <property type="match status" value="1"/>
</dbReference>
<dbReference type="Pfam" id="PF03947">
    <property type="entry name" value="Ribosomal_L2_C"/>
    <property type="match status" value="1"/>
</dbReference>
<dbReference type="GO" id="GO:0015934">
    <property type="term" value="C:large ribosomal subunit"/>
    <property type="evidence" value="ECO:0007669"/>
    <property type="project" value="InterPro"/>
</dbReference>
<dbReference type="FunFam" id="2.30.30.30:FF:000001">
    <property type="entry name" value="50S ribosomal protein L2"/>
    <property type="match status" value="1"/>
</dbReference>
<gene>
    <name evidence="8" type="ORF">A2627_04915</name>
</gene>
<dbReference type="SMART" id="SM01382">
    <property type="entry name" value="Ribosomal_L2_C"/>
    <property type="match status" value="1"/>
</dbReference>
<sequence length="245" mass="26787">MKNLMAILSKKSGRSKGRVTVRHQGGRQKRYLRMIDFKRDKKDISARVEAIEYDPNRTASIARVLYSDGERRYTLAPFGLKEGDFVTSGKNSALTSGNSLPLSLIPVGTVIHNIEINPGKGGQLVKGAGSAATIFGREEGAILIKLPSGQIKRFKPDCYATIGQVGNPEKKSKNVKKAGIKRRLGIRPTVRGTAQNPRSHPHGGGEGRSGVGMKYPKTPWGKPAVGKTRKKRKYSDKLIMKGIRL</sequence>
<evidence type="ECO:0000256" key="3">
    <source>
        <dbReference type="ARBA" id="ARBA00023274"/>
    </source>
</evidence>
<dbReference type="Gene3D" id="4.10.950.10">
    <property type="entry name" value="Ribosomal protein L2, domain 3"/>
    <property type="match status" value="1"/>
</dbReference>
<dbReference type="InterPro" id="IPR022666">
    <property type="entry name" value="Ribosomal_uL2_RNA-bd_dom"/>
</dbReference>
<dbReference type="SUPFAM" id="SSF50104">
    <property type="entry name" value="Translation proteins SH3-like domain"/>
    <property type="match status" value="1"/>
</dbReference>
<dbReference type="InterPro" id="IPR014722">
    <property type="entry name" value="Rib_uL2_dom2"/>
</dbReference>
<dbReference type="InterPro" id="IPR022669">
    <property type="entry name" value="Ribosomal_uL2_C"/>
</dbReference>
<dbReference type="InterPro" id="IPR005880">
    <property type="entry name" value="Ribosomal_uL2_bac/org-type"/>
</dbReference>
<dbReference type="GO" id="GO:0003723">
    <property type="term" value="F:RNA binding"/>
    <property type="evidence" value="ECO:0007669"/>
    <property type="project" value="InterPro"/>
</dbReference>
<dbReference type="InterPro" id="IPR012340">
    <property type="entry name" value="NA-bd_OB-fold"/>
</dbReference>
<dbReference type="PANTHER" id="PTHR13691:SF5">
    <property type="entry name" value="LARGE RIBOSOMAL SUBUNIT PROTEIN UL2M"/>
    <property type="match status" value="1"/>
</dbReference>
<dbReference type="InterPro" id="IPR002171">
    <property type="entry name" value="Ribosomal_uL2"/>
</dbReference>
<dbReference type="AlphaFoldDB" id="A0A1F7YA47"/>
<organism evidence="8 9">
    <name type="scientific">Candidatus Woesebacteria bacterium RIFCSPHIGHO2_01_FULL_39_28</name>
    <dbReference type="NCBI Taxonomy" id="1802496"/>
    <lineage>
        <taxon>Bacteria</taxon>
        <taxon>Candidatus Woeseibacteriota</taxon>
    </lineage>
</organism>
<dbReference type="Proteomes" id="UP000178851">
    <property type="component" value="Unassembled WGS sequence"/>
</dbReference>
<feature type="domain" description="Large ribosomal subunit protein uL2 C-terminal" evidence="6">
    <location>
        <begin position="94"/>
        <end position="223"/>
    </location>
</feature>
<comment type="similarity">
    <text evidence="1">Belongs to the universal ribosomal protein uL2 family.</text>
</comment>
<dbReference type="PIRSF" id="PIRSF002158">
    <property type="entry name" value="Ribosomal_L2"/>
    <property type="match status" value="1"/>
</dbReference>
<dbReference type="PANTHER" id="PTHR13691">
    <property type="entry name" value="RIBOSOMAL PROTEIN L2"/>
    <property type="match status" value="1"/>
</dbReference>
<comment type="caution">
    <text evidence="8">The sequence shown here is derived from an EMBL/GenBank/DDBJ whole genome shotgun (WGS) entry which is preliminary data.</text>
</comment>
<evidence type="ECO:0000256" key="4">
    <source>
        <dbReference type="ARBA" id="ARBA00035459"/>
    </source>
</evidence>
<accession>A0A1F7YA47</accession>
<evidence type="ECO:0000256" key="5">
    <source>
        <dbReference type="SAM" id="MobiDB-lite"/>
    </source>
</evidence>
<feature type="domain" description="Large ribosomal subunit protein uL2 RNA-binding" evidence="7">
    <location>
        <begin position="13"/>
        <end position="88"/>
    </location>
</feature>
<dbReference type="GO" id="GO:0002181">
    <property type="term" value="P:cytoplasmic translation"/>
    <property type="evidence" value="ECO:0007669"/>
    <property type="project" value="TreeGrafter"/>
</dbReference>
<proteinExistence type="inferred from homology"/>
<evidence type="ECO:0000256" key="2">
    <source>
        <dbReference type="ARBA" id="ARBA00022980"/>
    </source>
</evidence>
<dbReference type="Pfam" id="PF00181">
    <property type="entry name" value="Ribosomal_L2_N"/>
    <property type="match status" value="1"/>
</dbReference>
<protein>
    <recommendedName>
        <fullName evidence="4">50S ribosomal protein L2</fullName>
    </recommendedName>
</protein>
<dbReference type="SMART" id="SM01383">
    <property type="entry name" value="Ribosomal_L2"/>
    <property type="match status" value="1"/>
</dbReference>
<dbReference type="GO" id="GO:0003735">
    <property type="term" value="F:structural constituent of ribosome"/>
    <property type="evidence" value="ECO:0007669"/>
    <property type="project" value="InterPro"/>
</dbReference>
<dbReference type="Gene3D" id="2.30.30.30">
    <property type="match status" value="1"/>
</dbReference>
<evidence type="ECO:0000256" key="1">
    <source>
        <dbReference type="ARBA" id="ARBA00005636"/>
    </source>
</evidence>
<dbReference type="NCBIfam" id="TIGR01171">
    <property type="entry name" value="rplB_bact"/>
    <property type="match status" value="1"/>
</dbReference>
<dbReference type="GO" id="GO:0016740">
    <property type="term" value="F:transferase activity"/>
    <property type="evidence" value="ECO:0007669"/>
    <property type="project" value="InterPro"/>
</dbReference>
<keyword evidence="3" id="KW-0687">Ribonucleoprotein</keyword>
<name>A0A1F7YA47_9BACT</name>
<feature type="region of interest" description="Disordered" evidence="5">
    <location>
        <begin position="189"/>
        <end position="238"/>
    </location>
</feature>
<evidence type="ECO:0000259" key="7">
    <source>
        <dbReference type="SMART" id="SM01383"/>
    </source>
</evidence>
<evidence type="ECO:0000313" key="8">
    <source>
        <dbReference type="EMBL" id="OGM24204.1"/>
    </source>
</evidence>
<keyword evidence="2 8" id="KW-0689">Ribosomal protein</keyword>
<dbReference type="Gene3D" id="2.40.50.140">
    <property type="entry name" value="Nucleic acid-binding proteins"/>
    <property type="match status" value="1"/>
</dbReference>
<evidence type="ECO:0000259" key="6">
    <source>
        <dbReference type="SMART" id="SM01382"/>
    </source>
</evidence>
<dbReference type="EMBL" id="MGGI01000033">
    <property type="protein sequence ID" value="OGM24204.1"/>
    <property type="molecule type" value="Genomic_DNA"/>
</dbReference>